<reference evidence="1 2" key="1">
    <citation type="submission" date="2021-06" db="EMBL/GenBank/DDBJ databases">
        <title>Caerostris extrusa draft genome.</title>
        <authorList>
            <person name="Kono N."/>
            <person name="Arakawa K."/>
        </authorList>
    </citation>
    <scope>NUCLEOTIDE SEQUENCE [LARGE SCALE GENOMIC DNA]</scope>
</reference>
<proteinExistence type="predicted"/>
<sequence length="80" mass="8938">MPVFRTIGQTVLRLRLNLPANRLFVHRCFTSTNGKQGHLASWRGCPVFKATRKPLIGTASLPKRANSNPVDEFVTFADTL</sequence>
<dbReference type="AlphaFoldDB" id="A0AAV4TGJ4"/>
<protein>
    <submittedName>
        <fullName evidence="1">Uncharacterized protein</fullName>
    </submittedName>
</protein>
<organism evidence="1 2">
    <name type="scientific">Caerostris extrusa</name>
    <name type="common">Bark spider</name>
    <name type="synonym">Caerostris bankana</name>
    <dbReference type="NCBI Taxonomy" id="172846"/>
    <lineage>
        <taxon>Eukaryota</taxon>
        <taxon>Metazoa</taxon>
        <taxon>Ecdysozoa</taxon>
        <taxon>Arthropoda</taxon>
        <taxon>Chelicerata</taxon>
        <taxon>Arachnida</taxon>
        <taxon>Araneae</taxon>
        <taxon>Araneomorphae</taxon>
        <taxon>Entelegynae</taxon>
        <taxon>Araneoidea</taxon>
        <taxon>Araneidae</taxon>
        <taxon>Caerostris</taxon>
    </lineage>
</organism>
<comment type="caution">
    <text evidence="1">The sequence shown here is derived from an EMBL/GenBank/DDBJ whole genome shotgun (WGS) entry which is preliminary data.</text>
</comment>
<dbReference type="Proteomes" id="UP001054945">
    <property type="component" value="Unassembled WGS sequence"/>
</dbReference>
<keyword evidence="2" id="KW-1185">Reference proteome</keyword>
<gene>
    <name evidence="1" type="ORF">CEXT_678131</name>
</gene>
<evidence type="ECO:0000313" key="2">
    <source>
        <dbReference type="Proteomes" id="UP001054945"/>
    </source>
</evidence>
<name>A0AAV4TGJ4_CAEEX</name>
<accession>A0AAV4TGJ4</accession>
<dbReference type="EMBL" id="BPLR01011160">
    <property type="protein sequence ID" value="GIY44546.1"/>
    <property type="molecule type" value="Genomic_DNA"/>
</dbReference>
<evidence type="ECO:0000313" key="1">
    <source>
        <dbReference type="EMBL" id="GIY44546.1"/>
    </source>
</evidence>